<comment type="caution">
    <text evidence="1">The sequence shown here is derived from an EMBL/GenBank/DDBJ whole genome shotgun (WGS) entry which is preliminary data.</text>
</comment>
<dbReference type="EMBL" id="JANPWB010000008">
    <property type="protein sequence ID" value="KAJ1161701.1"/>
    <property type="molecule type" value="Genomic_DNA"/>
</dbReference>
<reference evidence="1" key="1">
    <citation type="journal article" date="2022" name="bioRxiv">
        <title>Sequencing and chromosome-scale assembly of the giantPleurodeles waltlgenome.</title>
        <authorList>
            <person name="Brown T."/>
            <person name="Elewa A."/>
            <person name="Iarovenko S."/>
            <person name="Subramanian E."/>
            <person name="Araus A.J."/>
            <person name="Petzold A."/>
            <person name="Susuki M."/>
            <person name="Suzuki K.-i.T."/>
            <person name="Hayashi T."/>
            <person name="Toyoda A."/>
            <person name="Oliveira C."/>
            <person name="Osipova E."/>
            <person name="Leigh N.D."/>
            <person name="Simon A."/>
            <person name="Yun M.H."/>
        </authorList>
    </citation>
    <scope>NUCLEOTIDE SEQUENCE</scope>
    <source>
        <strain evidence="1">20211129_DDA</strain>
        <tissue evidence="1">Liver</tissue>
    </source>
</reference>
<protein>
    <submittedName>
        <fullName evidence="1">Uncharacterized protein</fullName>
    </submittedName>
</protein>
<dbReference type="Proteomes" id="UP001066276">
    <property type="component" value="Chromosome 4_2"/>
</dbReference>
<accession>A0AAV7SA63</accession>
<organism evidence="1 2">
    <name type="scientific">Pleurodeles waltl</name>
    <name type="common">Iberian ribbed newt</name>
    <dbReference type="NCBI Taxonomy" id="8319"/>
    <lineage>
        <taxon>Eukaryota</taxon>
        <taxon>Metazoa</taxon>
        <taxon>Chordata</taxon>
        <taxon>Craniata</taxon>
        <taxon>Vertebrata</taxon>
        <taxon>Euteleostomi</taxon>
        <taxon>Amphibia</taxon>
        <taxon>Batrachia</taxon>
        <taxon>Caudata</taxon>
        <taxon>Salamandroidea</taxon>
        <taxon>Salamandridae</taxon>
        <taxon>Pleurodelinae</taxon>
        <taxon>Pleurodeles</taxon>
    </lineage>
</organism>
<dbReference type="AlphaFoldDB" id="A0AAV7SA63"/>
<keyword evidence="2" id="KW-1185">Reference proteome</keyword>
<sequence>MLLSTNRRAVMVSPKQQQKKAFSVGGLRLISDEREDLQEGVGKRLMQHKPNRACTESGDYWERFPARVLLHIRHGLFRSTWLVSKKCTQLTPFDNQNAAMYACVNKL</sequence>
<gene>
    <name evidence="1" type="ORF">NDU88_002182</name>
</gene>
<evidence type="ECO:0000313" key="1">
    <source>
        <dbReference type="EMBL" id="KAJ1161701.1"/>
    </source>
</evidence>
<proteinExistence type="predicted"/>
<evidence type="ECO:0000313" key="2">
    <source>
        <dbReference type="Proteomes" id="UP001066276"/>
    </source>
</evidence>
<name>A0AAV7SA63_PLEWA</name>